<dbReference type="RefSeq" id="WP_092998487.1">
    <property type="nucleotide sequence ID" value="NZ_FMWD01000010.1"/>
</dbReference>
<name>A0A1G5QUM7_9GAMM</name>
<dbReference type="STRING" id="415747.SAMN03097708_02842"/>
<dbReference type="CDD" id="cd00761">
    <property type="entry name" value="Glyco_tranf_GTA_type"/>
    <property type="match status" value="1"/>
</dbReference>
<dbReference type="OrthoDB" id="8559540at2"/>
<proteinExistence type="predicted"/>
<dbReference type="Proteomes" id="UP000199648">
    <property type="component" value="Unassembled WGS sequence"/>
</dbReference>
<organism evidence="1 2">
    <name type="scientific">Thiohalomonas denitrificans</name>
    <dbReference type="NCBI Taxonomy" id="415747"/>
    <lineage>
        <taxon>Bacteria</taxon>
        <taxon>Pseudomonadati</taxon>
        <taxon>Pseudomonadota</taxon>
        <taxon>Gammaproteobacteria</taxon>
        <taxon>Thiohalomonadales</taxon>
        <taxon>Thiohalomonadaceae</taxon>
        <taxon>Thiohalomonas</taxon>
    </lineage>
</organism>
<reference evidence="1 2" key="1">
    <citation type="submission" date="2016-10" db="EMBL/GenBank/DDBJ databases">
        <authorList>
            <person name="de Groot N.N."/>
        </authorList>
    </citation>
    <scope>NUCLEOTIDE SEQUENCE [LARGE SCALE GENOMIC DNA]</scope>
    <source>
        <strain evidence="1 2">HLD2</strain>
    </source>
</reference>
<evidence type="ECO:0000313" key="1">
    <source>
        <dbReference type="EMBL" id="SCZ65574.1"/>
    </source>
</evidence>
<sequence length="619" mass="69487">MHTPRALRTLLDQFVSDPAIREMGERWQRLHAEAEDRPDPGALITLYEASLPLIERAMWSDGPDHEILGNYQHAFRELERVIEQRGVDRRHRFFVIIPVADRPRHLQNVLESLLSQCRTFGYGGFDGRFRKIVAVVADDSEDVSIIDRNREIVEAFAHRGLEGIYFGADAQKRLLNALSAQERTRLVSILGEPFRTGMHHKGASVTRNLACLFAAGRSGPDPALFLFVDSDEQFRIRVTRPGGDEELPALNYFHALDRLFTERDIQVATGKVVGDPPVSPAVMAGNFLVDVIAFLNAMAAADPDRSCGFHAAAQTGGDAAYHDMAGLFGFQGEEGAYSYRCALEGVHDHTAILNEFAGRLDRFFDGEHPTRSTDYGYSDAVATAAPARTVYTGNYVLTSEALKYFIPFADLKLRMAGPTLGRLLQSELGDQFVATNLPLLHTRTVDEQSEFRPGVERGQGCVDLSGEFERQFFGDVMLFTVSELIALGYPGTPLSDRKVGEVMESVEERMQRFYAGKRLDIQARLAEARARFDDPANWWHGRSELAGARRRFRHFFENIEHNFGPGAQGHALIASGKHRRRRLEAMKRAIAGYGSDRALWESLLRRRRFAEHHRAEVAT</sequence>
<gene>
    <name evidence="1" type="ORF">SAMN03097708_02842</name>
</gene>
<protein>
    <submittedName>
        <fullName evidence="1">Uncharacterized protein</fullName>
    </submittedName>
</protein>
<dbReference type="EMBL" id="FMWD01000010">
    <property type="protein sequence ID" value="SCZ65574.1"/>
    <property type="molecule type" value="Genomic_DNA"/>
</dbReference>
<accession>A0A1G5QUM7</accession>
<evidence type="ECO:0000313" key="2">
    <source>
        <dbReference type="Proteomes" id="UP000199648"/>
    </source>
</evidence>
<keyword evidence="2" id="KW-1185">Reference proteome</keyword>
<dbReference type="AlphaFoldDB" id="A0A1G5QUM7"/>